<dbReference type="PANTHER" id="PTHR10465:SF0">
    <property type="entry name" value="SARCALUMENIN"/>
    <property type="match status" value="1"/>
</dbReference>
<evidence type="ECO:0000256" key="3">
    <source>
        <dbReference type="ARBA" id="ARBA00022801"/>
    </source>
</evidence>
<keyword evidence="5" id="KW-0342">GTP-binding</keyword>
<keyword evidence="2" id="KW-0547">Nucleotide-binding</keyword>
<dbReference type="Pfam" id="PF00350">
    <property type="entry name" value="Dynamin_N"/>
    <property type="match status" value="1"/>
</dbReference>
<name>A0ABR2X2X5_9FUNG</name>
<sequence length="798" mass="90568">MSYLPYSSKSNSTSSGLAALDLEQPTASRATSIRPQSRTLHLGQTPTPPTSPFTNPLDQYAQQQIYADKSTRLLGLIRNAQGLVEELQCTNQNRRTIQYPWLTAESQKRPIRRNQTYREDSEVKTMAVPLRRARSNSSSDMPSLITDKAELALNVLKLDVKIGTQTSLDVSKLEESSISKLLDDRFSHALTHLNKLFARISDTSSKMLVTGDLNAGKSTLVNALLKREVVPADQQPCTSLFCEVLDAEMNSGVEEVHGIVDASKYDKNDPSTYTKIDLRHLENTVLDDYEVYTMLKVYCTDRREAKESLLHNGIVDIALIDSPGLNRDSIKTTALFARQEEIDVVVFVVGAENHFTLSGEEFLRSAGREKEYIFIVVNRFDNIRDKARCRRQILEQIKEISPRTYEDADDFVHFVSASNCLNSEETPEEFAQLEQSLRSFALEKRAKSKLAPAKLYLKNIFSDISILSSYNQQRADKDLAEATKSLEENKPAYEEIVGRSQRIIEDADRILEDICSYIDLHSRSKLNNAIETLEEFSSVVEWKGLLYVWQFAQQVKNTMVNFVENRVVECEIKAKERTSVGLQRLDKLGSNKHLDQPQSDIDIDSLFFVPSPTKKLDIQVEISDLIDLKEKFNMMTLSLGSAGMILGKYIGYQKMFSSFLDMGNSVGLQPKRWGWLSVIVGAGAVYFIISDMRYVVERKIANKIRDSVRKTNYVHSQVQRITKESRNILRMSSWDLQTRFQNAVKVQEEQRQQQTNKQKAAIEAKEYFKSLSSKVASYTDAVNAIDTEERKIAASCDL</sequence>
<evidence type="ECO:0000313" key="10">
    <source>
        <dbReference type="EMBL" id="KAK9768096.1"/>
    </source>
</evidence>
<keyword evidence="4" id="KW-0175">Coiled coil</keyword>
<organism evidence="10 11">
    <name type="scientific">Basidiobolus ranarum</name>
    <dbReference type="NCBI Taxonomy" id="34480"/>
    <lineage>
        <taxon>Eukaryota</taxon>
        <taxon>Fungi</taxon>
        <taxon>Fungi incertae sedis</taxon>
        <taxon>Zoopagomycota</taxon>
        <taxon>Entomophthoromycotina</taxon>
        <taxon>Basidiobolomycetes</taxon>
        <taxon>Basidiobolales</taxon>
        <taxon>Basidiobolaceae</taxon>
        <taxon>Basidiobolus</taxon>
    </lineage>
</organism>
<reference evidence="10 11" key="1">
    <citation type="submission" date="2023-04" db="EMBL/GenBank/DDBJ databases">
        <title>Genome of Basidiobolus ranarum AG-B5.</title>
        <authorList>
            <person name="Stajich J.E."/>
            <person name="Carter-House D."/>
            <person name="Gryganskyi A."/>
        </authorList>
    </citation>
    <scope>NUCLEOTIDE SEQUENCE [LARGE SCALE GENOMIC DNA]</scope>
    <source>
        <strain evidence="10 11">AG-B5</strain>
    </source>
</reference>
<dbReference type="InterPro" id="IPR045063">
    <property type="entry name" value="Dynamin_N"/>
</dbReference>
<dbReference type="PANTHER" id="PTHR10465">
    <property type="entry name" value="TRANSMEMBRANE GTPASE FZO1"/>
    <property type="match status" value="1"/>
</dbReference>
<dbReference type="PROSITE" id="PS51718">
    <property type="entry name" value="G_DYNAMIN_2"/>
    <property type="match status" value="1"/>
</dbReference>
<proteinExistence type="predicted"/>
<keyword evidence="3" id="KW-0378">Hydrolase</keyword>
<dbReference type="InterPro" id="IPR027094">
    <property type="entry name" value="Mitofusin_fam"/>
</dbReference>
<feature type="transmembrane region" description="Helical" evidence="8">
    <location>
        <begin position="672"/>
        <end position="689"/>
    </location>
</feature>
<evidence type="ECO:0000256" key="8">
    <source>
        <dbReference type="SAM" id="Phobius"/>
    </source>
</evidence>
<dbReference type="EMBL" id="JASJQH010000035">
    <property type="protein sequence ID" value="KAK9768096.1"/>
    <property type="molecule type" value="Genomic_DNA"/>
</dbReference>
<evidence type="ECO:0000256" key="6">
    <source>
        <dbReference type="ARBA" id="ARBA00023136"/>
    </source>
</evidence>
<feature type="compositionally biased region" description="Polar residues" evidence="7">
    <location>
        <begin position="25"/>
        <end position="44"/>
    </location>
</feature>
<dbReference type="Gene3D" id="3.40.50.300">
    <property type="entry name" value="P-loop containing nucleotide triphosphate hydrolases"/>
    <property type="match status" value="1"/>
</dbReference>
<evidence type="ECO:0000256" key="1">
    <source>
        <dbReference type="ARBA" id="ARBA00004370"/>
    </source>
</evidence>
<gene>
    <name evidence="10" type="primary">FZO1_1</name>
    <name evidence="10" type="ORF">K7432_001543</name>
</gene>
<evidence type="ECO:0000256" key="7">
    <source>
        <dbReference type="SAM" id="MobiDB-lite"/>
    </source>
</evidence>
<evidence type="ECO:0000256" key="5">
    <source>
        <dbReference type="ARBA" id="ARBA00023134"/>
    </source>
</evidence>
<feature type="region of interest" description="Disordered" evidence="7">
    <location>
        <begin position="25"/>
        <end position="56"/>
    </location>
</feature>
<keyword evidence="8" id="KW-1133">Transmembrane helix</keyword>
<dbReference type="InterPro" id="IPR030381">
    <property type="entry name" value="G_DYNAMIN_dom"/>
</dbReference>
<evidence type="ECO:0000259" key="9">
    <source>
        <dbReference type="PROSITE" id="PS51718"/>
    </source>
</evidence>
<feature type="domain" description="Dynamin-type G" evidence="9">
    <location>
        <begin position="201"/>
        <end position="470"/>
    </location>
</feature>
<comment type="caution">
    <text evidence="10">The sequence shown here is derived from an EMBL/GenBank/DDBJ whole genome shotgun (WGS) entry which is preliminary data.</text>
</comment>
<keyword evidence="8" id="KW-0812">Transmembrane</keyword>
<dbReference type="SUPFAM" id="SSF52540">
    <property type="entry name" value="P-loop containing nucleoside triphosphate hydrolases"/>
    <property type="match status" value="1"/>
</dbReference>
<dbReference type="InterPro" id="IPR027417">
    <property type="entry name" value="P-loop_NTPase"/>
</dbReference>
<protein>
    <submittedName>
        <fullName evidence="10">Mitofusin</fullName>
    </submittedName>
</protein>
<comment type="subcellular location">
    <subcellularLocation>
        <location evidence="1">Membrane</location>
    </subcellularLocation>
</comment>
<evidence type="ECO:0000256" key="2">
    <source>
        <dbReference type="ARBA" id="ARBA00022741"/>
    </source>
</evidence>
<accession>A0ABR2X2X5</accession>
<keyword evidence="11" id="KW-1185">Reference proteome</keyword>
<evidence type="ECO:0000313" key="11">
    <source>
        <dbReference type="Proteomes" id="UP001479436"/>
    </source>
</evidence>
<dbReference type="Proteomes" id="UP001479436">
    <property type="component" value="Unassembled WGS sequence"/>
</dbReference>
<evidence type="ECO:0000256" key="4">
    <source>
        <dbReference type="ARBA" id="ARBA00023054"/>
    </source>
</evidence>
<keyword evidence="6 8" id="KW-0472">Membrane</keyword>